<accession>A0AAD7CEF9</accession>
<evidence type="ECO:0000313" key="3">
    <source>
        <dbReference type="Proteomes" id="UP001221142"/>
    </source>
</evidence>
<dbReference type="Proteomes" id="UP001221142">
    <property type="component" value="Unassembled WGS sequence"/>
</dbReference>
<proteinExistence type="predicted"/>
<sequence length="221" mass="24990">MAVAFDEHHLAPRPEEWRAGYTPRGSAATDLSLSSLFRRNTTLDDAGDYVDTKKRKLADPLVYSAARPGITYDMRLSPDRTRAFGPFKPRTSGDLMQPAVTPATSRMRLVHPRLPWWVDVRQATPNQGGVTLYDVLRTLHDELDRAIGSRDFFNEELGRKDRDALTKAFKERCSLQGGDVRSDVKKEMLKGVKRVDYLGTECVFVGLVKKNGIWEIKTEHA</sequence>
<dbReference type="Pfam" id="PF20415">
    <property type="entry name" value="DUF6699"/>
    <property type="match status" value="1"/>
</dbReference>
<feature type="domain" description="DUF6699" evidence="1">
    <location>
        <begin position="70"/>
        <end position="210"/>
    </location>
</feature>
<evidence type="ECO:0000313" key="2">
    <source>
        <dbReference type="EMBL" id="KAJ7644801.1"/>
    </source>
</evidence>
<reference evidence="2" key="1">
    <citation type="submission" date="2023-03" db="EMBL/GenBank/DDBJ databases">
        <title>Massive genome expansion in bonnet fungi (Mycena s.s.) driven by repeated elements and novel gene families across ecological guilds.</title>
        <authorList>
            <consortium name="Lawrence Berkeley National Laboratory"/>
            <person name="Harder C.B."/>
            <person name="Miyauchi S."/>
            <person name="Viragh M."/>
            <person name="Kuo A."/>
            <person name="Thoen E."/>
            <person name="Andreopoulos B."/>
            <person name="Lu D."/>
            <person name="Skrede I."/>
            <person name="Drula E."/>
            <person name="Henrissat B."/>
            <person name="Morin E."/>
            <person name="Kohler A."/>
            <person name="Barry K."/>
            <person name="LaButti K."/>
            <person name="Morin E."/>
            <person name="Salamov A."/>
            <person name="Lipzen A."/>
            <person name="Mereny Z."/>
            <person name="Hegedus B."/>
            <person name="Baldrian P."/>
            <person name="Stursova M."/>
            <person name="Weitz H."/>
            <person name="Taylor A."/>
            <person name="Grigoriev I.V."/>
            <person name="Nagy L.G."/>
            <person name="Martin F."/>
            <person name="Kauserud H."/>
        </authorList>
    </citation>
    <scope>NUCLEOTIDE SEQUENCE</scope>
    <source>
        <strain evidence="2">9284</strain>
    </source>
</reference>
<comment type="caution">
    <text evidence="2">The sequence shown here is derived from an EMBL/GenBank/DDBJ whole genome shotgun (WGS) entry which is preliminary data.</text>
</comment>
<keyword evidence="3" id="KW-1185">Reference proteome</keyword>
<dbReference type="InterPro" id="IPR046522">
    <property type="entry name" value="DUF6699"/>
</dbReference>
<name>A0AAD7CEF9_9AGAR</name>
<dbReference type="AlphaFoldDB" id="A0AAD7CEF9"/>
<organism evidence="2 3">
    <name type="scientific">Roridomyces roridus</name>
    <dbReference type="NCBI Taxonomy" id="1738132"/>
    <lineage>
        <taxon>Eukaryota</taxon>
        <taxon>Fungi</taxon>
        <taxon>Dikarya</taxon>
        <taxon>Basidiomycota</taxon>
        <taxon>Agaricomycotina</taxon>
        <taxon>Agaricomycetes</taxon>
        <taxon>Agaricomycetidae</taxon>
        <taxon>Agaricales</taxon>
        <taxon>Marasmiineae</taxon>
        <taxon>Mycenaceae</taxon>
        <taxon>Roridomyces</taxon>
    </lineage>
</organism>
<dbReference type="EMBL" id="JARKIF010000003">
    <property type="protein sequence ID" value="KAJ7644801.1"/>
    <property type="molecule type" value="Genomic_DNA"/>
</dbReference>
<evidence type="ECO:0000259" key="1">
    <source>
        <dbReference type="Pfam" id="PF20415"/>
    </source>
</evidence>
<gene>
    <name evidence="2" type="ORF">FB45DRAFT_898701</name>
</gene>
<protein>
    <recommendedName>
        <fullName evidence="1">DUF6699 domain-containing protein</fullName>
    </recommendedName>
</protein>